<organism evidence="18 19">
    <name type="scientific">Shewanella algidipiscicola</name>
    <dbReference type="NCBI Taxonomy" id="614070"/>
    <lineage>
        <taxon>Bacteria</taxon>
        <taxon>Pseudomonadati</taxon>
        <taxon>Pseudomonadota</taxon>
        <taxon>Gammaproteobacteria</taxon>
        <taxon>Alteromonadales</taxon>
        <taxon>Shewanellaceae</taxon>
        <taxon>Shewanella</taxon>
    </lineage>
</organism>
<name>A0ABQ4PGS4_9GAMM</name>
<keyword evidence="8" id="KW-0460">Magnesium</keyword>
<evidence type="ECO:0000256" key="1">
    <source>
        <dbReference type="ARBA" id="ARBA00001946"/>
    </source>
</evidence>
<evidence type="ECO:0000256" key="12">
    <source>
        <dbReference type="ARBA" id="ARBA00038905"/>
    </source>
</evidence>
<dbReference type="NCBIfam" id="TIGR00586">
    <property type="entry name" value="mutt"/>
    <property type="match status" value="1"/>
</dbReference>
<dbReference type="EMBL" id="BPFB01000018">
    <property type="protein sequence ID" value="GIU46730.1"/>
    <property type="molecule type" value="Genomic_DNA"/>
</dbReference>
<comment type="cofactor">
    <cofactor evidence="1">
        <name>Mg(2+)</name>
        <dbReference type="ChEBI" id="CHEBI:18420"/>
    </cofactor>
</comment>
<comment type="similarity">
    <text evidence="2">Belongs to the Nudix hydrolase family.</text>
</comment>
<evidence type="ECO:0000256" key="3">
    <source>
        <dbReference type="ARBA" id="ARBA00022457"/>
    </source>
</evidence>
<comment type="catalytic activity">
    <reaction evidence="10">
        <text>8-oxo-dGTP + H2O = 8-oxo-dGMP + diphosphate + H(+)</text>
        <dbReference type="Rhea" id="RHEA:31575"/>
        <dbReference type="ChEBI" id="CHEBI:15377"/>
        <dbReference type="ChEBI" id="CHEBI:15378"/>
        <dbReference type="ChEBI" id="CHEBI:33019"/>
        <dbReference type="ChEBI" id="CHEBI:63224"/>
        <dbReference type="ChEBI" id="CHEBI:77896"/>
        <dbReference type="EC" id="3.6.1.55"/>
    </reaction>
</comment>
<dbReference type="InterPro" id="IPR000086">
    <property type="entry name" value="NUDIX_hydrolase_dom"/>
</dbReference>
<reference evidence="18 19" key="1">
    <citation type="submission" date="2021-05" db="EMBL/GenBank/DDBJ databases">
        <title>Molecular characterization for Shewanella algae harboring chromosomal blaOXA-55-like strains isolated from clinical and environment sample.</title>
        <authorList>
            <person name="Ohama Y."/>
            <person name="Aoki K."/>
            <person name="Harada S."/>
            <person name="Moriya K."/>
            <person name="Ishii Y."/>
            <person name="Tateda K."/>
        </authorList>
    </citation>
    <scope>NUCLEOTIDE SEQUENCE [LARGE SCALE GENOMIC DNA]</scope>
    <source>
        <strain evidence="18 19">LMG 23746</strain>
    </source>
</reference>
<dbReference type="PANTHER" id="PTHR47707">
    <property type="entry name" value="8-OXO-DGTP DIPHOSPHATASE"/>
    <property type="match status" value="1"/>
</dbReference>
<dbReference type="PANTHER" id="PTHR47707:SF1">
    <property type="entry name" value="NUDIX HYDROLASE FAMILY PROTEIN"/>
    <property type="match status" value="1"/>
</dbReference>
<keyword evidence="7" id="KW-0378">Hydrolase</keyword>
<dbReference type="EC" id="3.6.1.55" evidence="12"/>
<evidence type="ECO:0000256" key="6">
    <source>
        <dbReference type="ARBA" id="ARBA00022763"/>
    </source>
</evidence>
<evidence type="ECO:0000256" key="13">
    <source>
        <dbReference type="ARBA" id="ARBA00040794"/>
    </source>
</evidence>
<comment type="caution">
    <text evidence="18">The sequence shown here is derived from an EMBL/GenBank/DDBJ whole genome shotgun (WGS) entry which is preliminary data.</text>
</comment>
<accession>A0ABQ4PGS4</accession>
<evidence type="ECO:0000256" key="2">
    <source>
        <dbReference type="ARBA" id="ARBA00005582"/>
    </source>
</evidence>
<evidence type="ECO:0000313" key="19">
    <source>
        <dbReference type="Proteomes" id="UP000761574"/>
    </source>
</evidence>
<evidence type="ECO:0000313" key="18">
    <source>
        <dbReference type="EMBL" id="GIU46730.1"/>
    </source>
</evidence>
<sequence>MKRVHVAVGVVMNTTNQVLLAKRPDHLHQGGKWEFPGGKVENNETTSQALIRELQEEVNITVSDTTPLMTIAHDYPDKQVLLDIHIVNSFSGEPRGLEGQPIEWADLGELQHYDFPAANAPIIDKLLAL</sequence>
<dbReference type="PROSITE" id="PS00893">
    <property type="entry name" value="NUDIX_BOX"/>
    <property type="match status" value="1"/>
</dbReference>
<dbReference type="InterPro" id="IPR020084">
    <property type="entry name" value="NUDIX_hydrolase_CS"/>
</dbReference>
<evidence type="ECO:0000256" key="15">
    <source>
        <dbReference type="ARBA" id="ARBA00041979"/>
    </source>
</evidence>
<protein>
    <recommendedName>
        <fullName evidence="13">8-oxo-dGTP diphosphatase</fullName>
        <ecNumber evidence="12">3.6.1.55</ecNumber>
    </recommendedName>
    <alternativeName>
        <fullName evidence="16">7,8-dihydro-8-oxoguanine-triphosphatase</fullName>
    </alternativeName>
    <alternativeName>
        <fullName evidence="15">Mutator protein MutT</fullName>
    </alternativeName>
    <alternativeName>
        <fullName evidence="14">dGTP pyrophosphohydrolase</fullName>
    </alternativeName>
</protein>
<evidence type="ECO:0000256" key="11">
    <source>
        <dbReference type="ARBA" id="ARBA00036904"/>
    </source>
</evidence>
<comment type="catalytic activity">
    <reaction evidence="11">
        <text>8-oxo-GTP + H2O = 8-oxo-GMP + diphosphate + H(+)</text>
        <dbReference type="Rhea" id="RHEA:67616"/>
        <dbReference type="ChEBI" id="CHEBI:15377"/>
        <dbReference type="ChEBI" id="CHEBI:15378"/>
        <dbReference type="ChEBI" id="CHEBI:33019"/>
        <dbReference type="ChEBI" id="CHEBI:143553"/>
        <dbReference type="ChEBI" id="CHEBI:145694"/>
    </reaction>
</comment>
<dbReference type="Pfam" id="PF14815">
    <property type="entry name" value="NUDIX_4"/>
    <property type="match status" value="1"/>
</dbReference>
<dbReference type="Gene3D" id="3.90.79.10">
    <property type="entry name" value="Nucleoside Triphosphate Pyrophosphohydrolase"/>
    <property type="match status" value="1"/>
</dbReference>
<keyword evidence="5" id="KW-0479">Metal-binding</keyword>
<evidence type="ECO:0000259" key="17">
    <source>
        <dbReference type="PROSITE" id="PS51462"/>
    </source>
</evidence>
<dbReference type="InterPro" id="IPR020476">
    <property type="entry name" value="Nudix_hydrolase"/>
</dbReference>
<evidence type="ECO:0000256" key="8">
    <source>
        <dbReference type="ARBA" id="ARBA00022842"/>
    </source>
</evidence>
<dbReference type="PRINTS" id="PR00502">
    <property type="entry name" value="NUDIXFAMILY"/>
</dbReference>
<dbReference type="Proteomes" id="UP000761574">
    <property type="component" value="Unassembled WGS sequence"/>
</dbReference>
<evidence type="ECO:0000256" key="7">
    <source>
        <dbReference type="ARBA" id="ARBA00022801"/>
    </source>
</evidence>
<feature type="domain" description="Nudix hydrolase" evidence="17">
    <location>
        <begin position="2"/>
        <end position="129"/>
    </location>
</feature>
<keyword evidence="9" id="KW-0234">DNA repair</keyword>
<dbReference type="CDD" id="cd03425">
    <property type="entry name" value="NUDIX_MutT_NudA_like"/>
    <property type="match status" value="1"/>
</dbReference>
<evidence type="ECO:0000256" key="14">
    <source>
        <dbReference type="ARBA" id="ARBA00041592"/>
    </source>
</evidence>
<evidence type="ECO:0000256" key="9">
    <source>
        <dbReference type="ARBA" id="ARBA00023204"/>
    </source>
</evidence>
<keyword evidence="6" id="KW-0227">DNA damage</keyword>
<gene>
    <name evidence="18" type="primary">mutT</name>
    <name evidence="18" type="ORF">TUM4630_18020</name>
</gene>
<proteinExistence type="inferred from homology"/>
<dbReference type="InterPro" id="IPR003561">
    <property type="entry name" value="Mutator_MutT"/>
</dbReference>
<keyword evidence="3" id="KW-0515">Mutator protein</keyword>
<dbReference type="RefSeq" id="WP_119978050.1">
    <property type="nucleotide sequence ID" value="NZ_BPFB01000018.1"/>
</dbReference>
<evidence type="ECO:0000256" key="16">
    <source>
        <dbReference type="ARBA" id="ARBA00042798"/>
    </source>
</evidence>
<dbReference type="InterPro" id="IPR047127">
    <property type="entry name" value="MutT-like"/>
</dbReference>
<dbReference type="InterPro" id="IPR029119">
    <property type="entry name" value="MutY_C"/>
</dbReference>
<evidence type="ECO:0000256" key="5">
    <source>
        <dbReference type="ARBA" id="ARBA00022723"/>
    </source>
</evidence>
<evidence type="ECO:0000256" key="4">
    <source>
        <dbReference type="ARBA" id="ARBA00022705"/>
    </source>
</evidence>
<evidence type="ECO:0000256" key="10">
    <source>
        <dbReference type="ARBA" id="ARBA00035861"/>
    </source>
</evidence>
<dbReference type="InterPro" id="IPR015797">
    <property type="entry name" value="NUDIX_hydrolase-like_dom_sf"/>
</dbReference>
<dbReference type="PROSITE" id="PS51462">
    <property type="entry name" value="NUDIX"/>
    <property type="match status" value="1"/>
</dbReference>
<keyword evidence="4" id="KW-0235">DNA replication</keyword>
<dbReference type="SUPFAM" id="SSF55811">
    <property type="entry name" value="Nudix"/>
    <property type="match status" value="1"/>
</dbReference>
<keyword evidence="19" id="KW-1185">Reference proteome</keyword>